<dbReference type="FunFam" id="1.10.630.10:FF:000018">
    <property type="entry name" value="Cytochrome P450 monooxygenase"/>
    <property type="match status" value="1"/>
</dbReference>
<evidence type="ECO:0000256" key="3">
    <source>
        <dbReference type="ARBA" id="ARBA00022723"/>
    </source>
</evidence>
<evidence type="ECO:0000313" key="9">
    <source>
        <dbReference type="EMBL" id="CAB4912617.1"/>
    </source>
</evidence>
<reference evidence="10" key="1">
    <citation type="submission" date="2020-05" db="EMBL/GenBank/DDBJ databases">
        <authorList>
            <person name="Chiriac C."/>
            <person name="Salcher M."/>
            <person name="Ghai R."/>
            <person name="Kavagutti S V."/>
        </authorList>
    </citation>
    <scope>NUCLEOTIDE SEQUENCE</scope>
</reference>
<evidence type="ECO:0000256" key="2">
    <source>
        <dbReference type="ARBA" id="ARBA00022617"/>
    </source>
</evidence>
<keyword evidence="5" id="KW-0408">Iron</keyword>
<dbReference type="GO" id="GO:0016705">
    <property type="term" value="F:oxidoreductase activity, acting on paired donors, with incorporation or reduction of molecular oxygen"/>
    <property type="evidence" value="ECO:0007669"/>
    <property type="project" value="InterPro"/>
</dbReference>
<comment type="similarity">
    <text evidence="1">Belongs to the cytochrome P450 family.</text>
</comment>
<name>A0A6J7MWY3_9ZZZZ</name>
<dbReference type="EMBL" id="CAEZYR010000081">
    <property type="protein sequence ID" value="CAB4755362.1"/>
    <property type="molecule type" value="Genomic_DNA"/>
</dbReference>
<sequence>MTAPDTVEPFDHFDPAFMIDPYPGYAQLREQCPVHHSDRHGGFYVLSTFRDVYEAAQNYEVFSSAGDALAIPPNGARPLPITVDPPEHRRYRLVMAAYFSPRRIERMEPAVRELANQLLDAVTDRGECDISHEVTSALPTIMLARMLGVPMTDTHLFHEWVDTIVFGNTTDADGSVRAAVELNDYVIALLTAHDVAPADDTFLTVMRDSHVEGGPLALDEKVRMVVQLIFGALHTTAYLINGALLMLDDDRPARARLIAEPKLMESAVEEFLRMIAPVQGIARKVTRDTECFGQQFATGDRTMLLWASANRDASVFPDADSLVLDRAPNRHIAFGVGMHRCIGAPLGRLQSRVVLEEILRRLPEYSIPDRDAIVWGASSTRGIIHLPIVWPTSEPHGC</sequence>
<evidence type="ECO:0000313" key="7">
    <source>
        <dbReference type="EMBL" id="CAB4755362.1"/>
    </source>
</evidence>
<dbReference type="InterPro" id="IPR036396">
    <property type="entry name" value="Cyt_P450_sf"/>
</dbReference>
<protein>
    <submittedName>
        <fullName evidence="10">Unannotated protein</fullName>
    </submittedName>
</protein>
<dbReference type="EMBL" id="CAFBMH010000057">
    <property type="protein sequence ID" value="CAB4912617.1"/>
    <property type="molecule type" value="Genomic_DNA"/>
</dbReference>
<proteinExistence type="inferred from homology"/>
<keyword evidence="2" id="KW-0349">Heme</keyword>
<keyword evidence="3" id="KW-0479">Metal-binding</keyword>
<evidence type="ECO:0000313" key="8">
    <source>
        <dbReference type="EMBL" id="CAB4813747.1"/>
    </source>
</evidence>
<evidence type="ECO:0000256" key="4">
    <source>
        <dbReference type="ARBA" id="ARBA00023002"/>
    </source>
</evidence>
<evidence type="ECO:0000256" key="1">
    <source>
        <dbReference type="ARBA" id="ARBA00010617"/>
    </source>
</evidence>
<dbReference type="InterPro" id="IPR001128">
    <property type="entry name" value="Cyt_P450"/>
</dbReference>
<dbReference type="Gene3D" id="1.10.630.10">
    <property type="entry name" value="Cytochrome P450"/>
    <property type="match status" value="1"/>
</dbReference>
<dbReference type="GO" id="GO:0005506">
    <property type="term" value="F:iron ion binding"/>
    <property type="evidence" value="ECO:0007669"/>
    <property type="project" value="InterPro"/>
</dbReference>
<organism evidence="10">
    <name type="scientific">freshwater metagenome</name>
    <dbReference type="NCBI Taxonomy" id="449393"/>
    <lineage>
        <taxon>unclassified sequences</taxon>
        <taxon>metagenomes</taxon>
        <taxon>ecological metagenomes</taxon>
    </lineage>
</organism>
<dbReference type="InterPro" id="IPR002397">
    <property type="entry name" value="Cyt_P450_B"/>
</dbReference>
<evidence type="ECO:0000256" key="5">
    <source>
        <dbReference type="ARBA" id="ARBA00023004"/>
    </source>
</evidence>
<dbReference type="PANTHER" id="PTHR46696:SF6">
    <property type="entry name" value="P450, PUTATIVE (EUROFUNG)-RELATED"/>
    <property type="match status" value="1"/>
</dbReference>
<dbReference type="EMBL" id="CAFBOS010000026">
    <property type="protein sequence ID" value="CAB4985337.1"/>
    <property type="molecule type" value="Genomic_DNA"/>
</dbReference>
<keyword evidence="6" id="KW-0503">Monooxygenase</keyword>
<dbReference type="SUPFAM" id="SSF48264">
    <property type="entry name" value="Cytochrome P450"/>
    <property type="match status" value="1"/>
</dbReference>
<dbReference type="PROSITE" id="PS00086">
    <property type="entry name" value="CYTOCHROME_P450"/>
    <property type="match status" value="1"/>
</dbReference>
<dbReference type="InterPro" id="IPR017972">
    <property type="entry name" value="Cyt_P450_CS"/>
</dbReference>
<dbReference type="Pfam" id="PF00067">
    <property type="entry name" value="p450"/>
    <property type="match status" value="1"/>
</dbReference>
<evidence type="ECO:0000313" key="10">
    <source>
        <dbReference type="EMBL" id="CAB4985337.1"/>
    </source>
</evidence>
<evidence type="ECO:0000256" key="6">
    <source>
        <dbReference type="ARBA" id="ARBA00023033"/>
    </source>
</evidence>
<accession>A0A6J7MWY3</accession>
<dbReference type="GO" id="GO:0004497">
    <property type="term" value="F:monooxygenase activity"/>
    <property type="evidence" value="ECO:0007669"/>
    <property type="project" value="UniProtKB-KW"/>
</dbReference>
<dbReference type="AlphaFoldDB" id="A0A6J7MWY3"/>
<dbReference type="PANTHER" id="PTHR46696">
    <property type="entry name" value="P450, PUTATIVE (EUROFUNG)-RELATED"/>
    <property type="match status" value="1"/>
</dbReference>
<keyword evidence="4" id="KW-0560">Oxidoreductase</keyword>
<dbReference type="GO" id="GO:0020037">
    <property type="term" value="F:heme binding"/>
    <property type="evidence" value="ECO:0007669"/>
    <property type="project" value="InterPro"/>
</dbReference>
<dbReference type="PRINTS" id="PR00359">
    <property type="entry name" value="BP450"/>
</dbReference>
<dbReference type="EMBL" id="CAFABA010000004">
    <property type="protein sequence ID" value="CAB4813747.1"/>
    <property type="molecule type" value="Genomic_DNA"/>
</dbReference>
<gene>
    <name evidence="7" type="ORF">UFOPK2754_02063</name>
    <name evidence="8" type="ORF">UFOPK3139_00199</name>
    <name evidence="9" type="ORF">UFOPK3543_01610</name>
    <name evidence="10" type="ORF">UFOPK3967_00640</name>
</gene>